<dbReference type="AlphaFoldDB" id="A0A553PJR1"/>
<dbReference type="EMBL" id="VCGU01000003">
    <property type="protein sequence ID" value="TRY77926.1"/>
    <property type="molecule type" value="Genomic_DNA"/>
</dbReference>
<feature type="transmembrane region" description="Helical" evidence="1">
    <location>
        <begin position="73"/>
        <end position="99"/>
    </location>
</feature>
<keyword evidence="1" id="KW-0472">Membrane</keyword>
<accession>A0A553PJR1</accession>
<proteinExistence type="predicted"/>
<sequence length="143" mass="15941">MFINQTQGLSPDLLADDFFQSENATSPLPAGDVWATMAEMGSQSLIAAMPEHFADKIIEAIFSKIEIFFVRTFLVLLFYALSPLVKLLMFNVGLLSAFVPPIARMDEIEPPNEESTPTEIMAWQAYKAVQDVANFDPYQVVFG</sequence>
<evidence type="ECO:0000313" key="3">
    <source>
        <dbReference type="Proteomes" id="UP000318571"/>
    </source>
</evidence>
<comment type="caution">
    <text evidence="2">The sequence shown here is derived from an EMBL/GenBank/DDBJ whole genome shotgun (WGS) entry which is preliminary data.</text>
</comment>
<reference evidence="2 3" key="1">
    <citation type="journal article" date="2018" name="Nat. Ecol. Evol.">
        <title>Genomic signatures of mitonuclear coevolution across populations of Tigriopus californicus.</title>
        <authorList>
            <person name="Barreto F.S."/>
            <person name="Watson E.T."/>
            <person name="Lima T.G."/>
            <person name="Willett C.S."/>
            <person name="Edmands S."/>
            <person name="Li W."/>
            <person name="Burton R.S."/>
        </authorList>
    </citation>
    <scope>NUCLEOTIDE SEQUENCE [LARGE SCALE GENOMIC DNA]</scope>
    <source>
        <strain evidence="2 3">San Diego</strain>
    </source>
</reference>
<name>A0A553PJR1_TIGCA</name>
<protein>
    <submittedName>
        <fullName evidence="2">Uncharacterized protein</fullName>
    </submittedName>
</protein>
<keyword evidence="3" id="KW-1185">Reference proteome</keyword>
<evidence type="ECO:0000313" key="2">
    <source>
        <dbReference type="EMBL" id="TRY77926.1"/>
    </source>
</evidence>
<gene>
    <name evidence="2" type="ORF">TCAL_07721</name>
</gene>
<dbReference type="Proteomes" id="UP000318571">
    <property type="component" value="Chromosome 11"/>
</dbReference>
<keyword evidence="1" id="KW-0812">Transmembrane</keyword>
<evidence type="ECO:0000256" key="1">
    <source>
        <dbReference type="SAM" id="Phobius"/>
    </source>
</evidence>
<organism evidence="2 3">
    <name type="scientific">Tigriopus californicus</name>
    <name type="common">Marine copepod</name>
    <dbReference type="NCBI Taxonomy" id="6832"/>
    <lineage>
        <taxon>Eukaryota</taxon>
        <taxon>Metazoa</taxon>
        <taxon>Ecdysozoa</taxon>
        <taxon>Arthropoda</taxon>
        <taxon>Crustacea</taxon>
        <taxon>Multicrustacea</taxon>
        <taxon>Hexanauplia</taxon>
        <taxon>Copepoda</taxon>
        <taxon>Harpacticoida</taxon>
        <taxon>Harpacticidae</taxon>
        <taxon>Tigriopus</taxon>
    </lineage>
</organism>
<keyword evidence="1" id="KW-1133">Transmembrane helix</keyword>